<proteinExistence type="predicted"/>
<gene>
    <name evidence="1" type="ORF">COCHEDRAFT_1023063</name>
</gene>
<dbReference type="AlphaFoldDB" id="M2ULP4"/>
<protein>
    <submittedName>
        <fullName evidence="1">Uncharacterized protein</fullName>
    </submittedName>
</protein>
<evidence type="ECO:0000313" key="2">
    <source>
        <dbReference type="Proteomes" id="UP000016936"/>
    </source>
</evidence>
<keyword evidence="2" id="KW-1185">Reference proteome</keyword>
<accession>M2ULP4</accession>
<dbReference type="HOGENOM" id="CLU_2637881_0_0_1"/>
<dbReference type="Proteomes" id="UP000016936">
    <property type="component" value="Unassembled WGS sequence"/>
</dbReference>
<name>M2ULP4_COCH5</name>
<organism evidence="1 2">
    <name type="scientific">Cochliobolus heterostrophus (strain C5 / ATCC 48332 / race O)</name>
    <name type="common">Southern corn leaf blight fungus</name>
    <name type="synonym">Bipolaris maydis</name>
    <dbReference type="NCBI Taxonomy" id="701091"/>
    <lineage>
        <taxon>Eukaryota</taxon>
        <taxon>Fungi</taxon>
        <taxon>Dikarya</taxon>
        <taxon>Ascomycota</taxon>
        <taxon>Pezizomycotina</taxon>
        <taxon>Dothideomycetes</taxon>
        <taxon>Pleosporomycetidae</taxon>
        <taxon>Pleosporales</taxon>
        <taxon>Pleosporineae</taxon>
        <taxon>Pleosporaceae</taxon>
        <taxon>Bipolaris</taxon>
    </lineage>
</organism>
<sequence>MTAVCTSGVTPLNSRTPFSHCMADRSRATTNCPFVWRFVGEPAGLFRMKSHLNWLGLRQDSARLGVCTVAMCLEESN</sequence>
<reference evidence="1 2" key="1">
    <citation type="journal article" date="2012" name="PLoS Pathog.">
        <title>Diverse lifestyles and strategies of plant pathogenesis encoded in the genomes of eighteen Dothideomycetes fungi.</title>
        <authorList>
            <person name="Ohm R.A."/>
            <person name="Feau N."/>
            <person name="Henrissat B."/>
            <person name="Schoch C.L."/>
            <person name="Horwitz B.A."/>
            <person name="Barry K.W."/>
            <person name="Condon B.J."/>
            <person name="Copeland A.C."/>
            <person name="Dhillon B."/>
            <person name="Glaser F."/>
            <person name="Hesse C.N."/>
            <person name="Kosti I."/>
            <person name="LaButti K."/>
            <person name="Lindquist E.A."/>
            <person name="Lucas S."/>
            <person name="Salamov A.A."/>
            <person name="Bradshaw R.E."/>
            <person name="Ciuffetti L."/>
            <person name="Hamelin R.C."/>
            <person name="Kema G.H.J."/>
            <person name="Lawrence C."/>
            <person name="Scott J.A."/>
            <person name="Spatafora J.W."/>
            <person name="Turgeon B.G."/>
            <person name="de Wit P.J.G.M."/>
            <person name="Zhong S."/>
            <person name="Goodwin S.B."/>
            <person name="Grigoriev I.V."/>
        </authorList>
    </citation>
    <scope>NUCLEOTIDE SEQUENCE [LARGE SCALE GENOMIC DNA]</scope>
    <source>
        <strain evidence="2">C5 / ATCC 48332 / race O</strain>
    </source>
</reference>
<evidence type="ECO:0000313" key="1">
    <source>
        <dbReference type="EMBL" id="EMD88868.1"/>
    </source>
</evidence>
<reference evidence="2" key="2">
    <citation type="journal article" date="2013" name="PLoS Genet.">
        <title>Comparative genome structure, secondary metabolite, and effector coding capacity across Cochliobolus pathogens.</title>
        <authorList>
            <person name="Condon B.J."/>
            <person name="Leng Y."/>
            <person name="Wu D."/>
            <person name="Bushley K.E."/>
            <person name="Ohm R.A."/>
            <person name="Otillar R."/>
            <person name="Martin J."/>
            <person name="Schackwitz W."/>
            <person name="Grimwood J."/>
            <person name="MohdZainudin N."/>
            <person name="Xue C."/>
            <person name="Wang R."/>
            <person name="Manning V.A."/>
            <person name="Dhillon B."/>
            <person name="Tu Z.J."/>
            <person name="Steffenson B.J."/>
            <person name="Salamov A."/>
            <person name="Sun H."/>
            <person name="Lowry S."/>
            <person name="LaButti K."/>
            <person name="Han J."/>
            <person name="Copeland A."/>
            <person name="Lindquist E."/>
            <person name="Barry K."/>
            <person name="Schmutz J."/>
            <person name="Baker S.E."/>
            <person name="Ciuffetti L.M."/>
            <person name="Grigoriev I.V."/>
            <person name="Zhong S."/>
            <person name="Turgeon B.G."/>
        </authorList>
    </citation>
    <scope>NUCLEOTIDE SEQUENCE [LARGE SCALE GENOMIC DNA]</scope>
    <source>
        <strain evidence="2">C5 / ATCC 48332 / race O</strain>
    </source>
</reference>
<dbReference type="EMBL" id="KB445580">
    <property type="protein sequence ID" value="EMD88868.1"/>
    <property type="molecule type" value="Genomic_DNA"/>
</dbReference>